<reference evidence="6 7" key="1">
    <citation type="journal article" date="2010" name="Stand. Genomic Sci.">
        <title>Complete genome sequence of Thermaerobacter marianensis type strain (7p75a).</title>
        <authorList>
            <person name="Han C."/>
            <person name="Gu W."/>
            <person name="Zhang X."/>
            <person name="Lapidus A."/>
            <person name="Nolan M."/>
            <person name="Copeland A."/>
            <person name="Lucas S."/>
            <person name="Del Rio T.G."/>
            <person name="Tice H."/>
            <person name="Cheng J.F."/>
            <person name="Tapia R."/>
            <person name="Goodwin L."/>
            <person name="Pitluck S."/>
            <person name="Pagani I."/>
            <person name="Ivanova N."/>
            <person name="Mavromatis K."/>
            <person name="Mikhailova N."/>
            <person name="Pati A."/>
            <person name="Chen A."/>
            <person name="Palaniappan K."/>
            <person name="Land M."/>
            <person name="Hauser L."/>
            <person name="Chang Y.J."/>
            <person name="Jeffries C.D."/>
            <person name="Schneider S."/>
            <person name="Rohde M."/>
            <person name="Goker M."/>
            <person name="Pukall R."/>
            <person name="Woyke T."/>
            <person name="Bristow J."/>
            <person name="Eisen J.A."/>
            <person name="Markowitz V."/>
            <person name="Hugenholtz P."/>
            <person name="Kyrpides N.C."/>
            <person name="Klenk H.P."/>
            <person name="Detter J.C."/>
        </authorList>
    </citation>
    <scope>NUCLEOTIDE SEQUENCE [LARGE SCALE GENOMIC DNA]</scope>
    <source>
        <strain evidence="7">ATCC 700841 / DSM 12885 / JCM 10246 / 7p75a</strain>
    </source>
</reference>
<dbReference type="InterPro" id="IPR015797">
    <property type="entry name" value="NUDIX_hydrolase-like_dom_sf"/>
</dbReference>
<name>E6SII9_THEM7</name>
<gene>
    <name evidence="6" type="ordered locus">Tmar_0780</name>
</gene>
<feature type="region of interest" description="Disordered" evidence="4">
    <location>
        <begin position="1"/>
        <end position="20"/>
    </location>
</feature>
<evidence type="ECO:0000256" key="2">
    <source>
        <dbReference type="ARBA" id="ARBA00022801"/>
    </source>
</evidence>
<dbReference type="EMBL" id="CP002344">
    <property type="protein sequence ID" value="ADU50895.1"/>
    <property type="molecule type" value="Genomic_DNA"/>
</dbReference>
<evidence type="ECO:0000256" key="4">
    <source>
        <dbReference type="SAM" id="MobiDB-lite"/>
    </source>
</evidence>
<protein>
    <submittedName>
        <fullName evidence="6">NUDIX hydrolase</fullName>
    </submittedName>
</protein>
<dbReference type="AlphaFoldDB" id="E6SII9"/>
<evidence type="ECO:0000256" key="3">
    <source>
        <dbReference type="RuleBase" id="RU003476"/>
    </source>
</evidence>
<comment type="similarity">
    <text evidence="1 3">Belongs to the Nudix hydrolase family.</text>
</comment>
<organism evidence="6 7">
    <name type="scientific">Thermaerobacter marianensis (strain ATCC 700841 / DSM 12885 / JCM 10246 / 7p75a)</name>
    <dbReference type="NCBI Taxonomy" id="644966"/>
    <lineage>
        <taxon>Bacteria</taxon>
        <taxon>Bacillati</taxon>
        <taxon>Bacillota</taxon>
        <taxon>Clostridia</taxon>
        <taxon>Eubacteriales</taxon>
        <taxon>Clostridiales Family XVII. Incertae Sedis</taxon>
        <taxon>Thermaerobacter</taxon>
    </lineage>
</organism>
<sequence>MIQRPVSGRPEGRWAEVAGGSQEVEPVATFQYPTHPRPSCHAVVSDGERVVLVRRGGEPFRGWWGLPGGAVELGETVEEALRREVREETGLEVEVEGFLTYKDAVNRDEAQRVRFHYVILFFAARPVGGTLHASDDAAEAAWVPWTEVDRYRLVPGTQQVFAAWRTARGLGGGQ</sequence>
<evidence type="ECO:0000259" key="5">
    <source>
        <dbReference type="PROSITE" id="PS51462"/>
    </source>
</evidence>
<keyword evidence="2 3" id="KW-0378">Hydrolase</keyword>
<dbReference type="InterPro" id="IPR020476">
    <property type="entry name" value="Nudix_hydrolase"/>
</dbReference>
<dbReference type="GO" id="GO:0016787">
    <property type="term" value="F:hydrolase activity"/>
    <property type="evidence" value="ECO:0007669"/>
    <property type="project" value="UniProtKB-KW"/>
</dbReference>
<evidence type="ECO:0000256" key="1">
    <source>
        <dbReference type="ARBA" id="ARBA00005582"/>
    </source>
</evidence>
<dbReference type="PRINTS" id="PR00502">
    <property type="entry name" value="NUDIXFAMILY"/>
</dbReference>
<dbReference type="PROSITE" id="PS51462">
    <property type="entry name" value="NUDIX"/>
    <property type="match status" value="1"/>
</dbReference>
<dbReference type="PROSITE" id="PS00893">
    <property type="entry name" value="NUDIX_BOX"/>
    <property type="match status" value="1"/>
</dbReference>
<dbReference type="InterPro" id="IPR000086">
    <property type="entry name" value="NUDIX_hydrolase_dom"/>
</dbReference>
<dbReference type="KEGG" id="tmr:Tmar_0780"/>
<dbReference type="Gene3D" id="3.90.79.10">
    <property type="entry name" value="Nucleoside Triphosphate Pyrophosphohydrolase"/>
    <property type="match status" value="1"/>
</dbReference>
<dbReference type="HOGENOM" id="CLU_037162_20_2_9"/>
<dbReference type="CDD" id="cd04673">
    <property type="entry name" value="NUDIX_ADPRase"/>
    <property type="match status" value="1"/>
</dbReference>
<dbReference type="Pfam" id="PF00293">
    <property type="entry name" value="NUDIX"/>
    <property type="match status" value="1"/>
</dbReference>
<accession>E6SII9</accession>
<dbReference type="PANTHER" id="PTHR43736">
    <property type="entry name" value="ADP-RIBOSE PYROPHOSPHATASE"/>
    <property type="match status" value="1"/>
</dbReference>
<evidence type="ECO:0000313" key="7">
    <source>
        <dbReference type="Proteomes" id="UP000008915"/>
    </source>
</evidence>
<dbReference type="eggNOG" id="COG1051">
    <property type="taxonomic scope" value="Bacteria"/>
</dbReference>
<dbReference type="InterPro" id="IPR020084">
    <property type="entry name" value="NUDIX_hydrolase_CS"/>
</dbReference>
<feature type="domain" description="Nudix hydrolase" evidence="5">
    <location>
        <begin position="35"/>
        <end position="166"/>
    </location>
</feature>
<dbReference type="SUPFAM" id="SSF55811">
    <property type="entry name" value="Nudix"/>
    <property type="match status" value="1"/>
</dbReference>
<keyword evidence="7" id="KW-1185">Reference proteome</keyword>
<evidence type="ECO:0000313" key="6">
    <source>
        <dbReference type="EMBL" id="ADU50895.1"/>
    </source>
</evidence>
<proteinExistence type="inferred from homology"/>
<dbReference type="Proteomes" id="UP000008915">
    <property type="component" value="Chromosome"/>
</dbReference>
<reference evidence="7" key="2">
    <citation type="journal article" date="2010" name="Stand. Genomic Sci.">
        <title>Complete genome sequence of Thermaerobacter marianensis type strain (7p75aT).</title>
        <authorList>
            <person name="Han C."/>
            <person name="Gu W."/>
            <person name="Zhang X."/>
            <person name="Lapidus A."/>
            <person name="Nolan M."/>
            <person name="Copeland A."/>
            <person name="Lucas S."/>
            <person name="Glavina Del Rio T."/>
            <person name="Tice H."/>
            <person name="Cheng J."/>
            <person name="Tapia R."/>
            <person name="Goodwin L."/>
            <person name="Pitluck S."/>
            <person name="Pagani I."/>
            <person name="Ivanova N."/>
            <person name="Mavromatis K."/>
            <person name="Mikhailova N."/>
            <person name="Pati A."/>
            <person name="Chen A."/>
            <person name="Palaniappan K."/>
            <person name="Land M."/>
            <person name="Hauser L."/>
            <person name="Chang Y."/>
            <person name="Jeffries C."/>
            <person name="Schneider S."/>
            <person name="Rohde M."/>
            <person name="Goker M."/>
            <person name="Pukall R."/>
            <person name="Woyke T."/>
            <person name="Bristow J."/>
            <person name="Eisen J."/>
            <person name="Markowitz V."/>
            <person name="Hugenholtz P."/>
            <person name="Kyrpides N."/>
            <person name="Klenk H."/>
            <person name="Detter J."/>
        </authorList>
    </citation>
    <scope>NUCLEOTIDE SEQUENCE [LARGE SCALE GENOMIC DNA]</scope>
    <source>
        <strain evidence="7">ATCC 700841 / DSM 12885 / JCM 10246 / 7p75a</strain>
    </source>
</reference>
<dbReference type="PANTHER" id="PTHR43736:SF1">
    <property type="entry name" value="DIHYDRONEOPTERIN TRIPHOSPHATE DIPHOSPHATASE"/>
    <property type="match status" value="1"/>
</dbReference>